<dbReference type="InterPro" id="IPR019786">
    <property type="entry name" value="Zinc_finger_PHD-type_CS"/>
</dbReference>
<feature type="compositionally biased region" description="Basic and acidic residues" evidence="5">
    <location>
        <begin position="359"/>
        <end position="383"/>
    </location>
</feature>
<dbReference type="Gene3D" id="3.30.40.10">
    <property type="entry name" value="Zinc/RING finger domain, C3HC4 (zinc finger)"/>
    <property type="match status" value="1"/>
</dbReference>
<dbReference type="Proteomes" id="UP000018050">
    <property type="component" value="Unassembled WGS sequence"/>
</dbReference>
<evidence type="ECO:0000256" key="4">
    <source>
        <dbReference type="PROSITE-ProRule" id="PRU00146"/>
    </source>
</evidence>
<keyword evidence="9" id="KW-1185">Reference proteome</keyword>
<evidence type="ECO:0000256" key="1">
    <source>
        <dbReference type="ARBA" id="ARBA00022723"/>
    </source>
</evidence>
<dbReference type="PROSITE" id="PS01359">
    <property type="entry name" value="ZF_PHD_1"/>
    <property type="match status" value="1"/>
</dbReference>
<sequence length="391" mass="43803">MEVLEGPLPSVSVASVCSEIVSNKLRGGLRRLSRVALKQRLGEQRKLWIHLSEDLQDDGIRCDVCANSDTSADDAIVLCDGCDAAVHQSCYNIGALPEGEWFCEYCRQQRLSEREMEKLKEINKRTDLSKQQKEAEAAAVLQRAESNGIDVPPLPRGCLWAHLSCGLWVPECWVLGCREVCGAESIDPQRFLSVCCVCGLNAGASVQCAHEKCSLSFHAVCAVMAGFGMNITDQINIQRKNNDVTFHAFCLRHRLCSHTRTAPTDTPLEFRHDSPDFSSPLYQSAMLIRRNRDIVLYIEQLQAEDSLWSRRVSSYLLKEMVDNVQCLRSLWGYIERPIKGGPSRRGAPLKGGPPSGGLDGKDVNLKKERNAYKRKANKEETRSKRNKQSHK</sequence>
<dbReference type="InterPro" id="IPR050701">
    <property type="entry name" value="Histone_Mod_Regulator"/>
</dbReference>
<dbReference type="PROSITE" id="PS51805">
    <property type="entry name" value="EPHD"/>
    <property type="match status" value="1"/>
</dbReference>
<feature type="domain" description="PHD-type" evidence="6">
    <location>
        <begin position="59"/>
        <end position="109"/>
    </location>
</feature>
<dbReference type="AlphaFoldDB" id="U6GYK4"/>
<dbReference type="OMA" id="YCHRHAS"/>
<dbReference type="InterPro" id="IPR013083">
    <property type="entry name" value="Znf_RING/FYVE/PHD"/>
</dbReference>
<protein>
    <submittedName>
        <fullName evidence="8">PHD-finger domain-containing protein, putative</fullName>
    </submittedName>
</protein>
<dbReference type="SUPFAM" id="SSF57903">
    <property type="entry name" value="FYVE/PHD zinc finger"/>
    <property type="match status" value="1"/>
</dbReference>
<dbReference type="PANTHER" id="PTHR13793">
    <property type="entry name" value="PHD FINGER PROTEINS"/>
    <property type="match status" value="1"/>
</dbReference>
<dbReference type="GeneID" id="25272125"/>
<feature type="region of interest" description="Disordered" evidence="5">
    <location>
        <begin position="341"/>
        <end position="391"/>
    </location>
</feature>
<dbReference type="VEuPathDB" id="ToxoDB:EAH_00040550"/>
<dbReference type="GO" id="GO:0008270">
    <property type="term" value="F:zinc ion binding"/>
    <property type="evidence" value="ECO:0007669"/>
    <property type="project" value="UniProtKB-KW"/>
</dbReference>
<dbReference type="InterPro" id="IPR001965">
    <property type="entry name" value="Znf_PHD"/>
</dbReference>
<dbReference type="PROSITE" id="PS50016">
    <property type="entry name" value="ZF_PHD_2"/>
    <property type="match status" value="1"/>
</dbReference>
<dbReference type="RefSeq" id="XP_013247310.1">
    <property type="nucleotide sequence ID" value="XM_013391856.1"/>
</dbReference>
<feature type="domain" description="PHD-type" evidence="7">
    <location>
        <begin position="100"/>
        <end position="254"/>
    </location>
</feature>
<reference evidence="8" key="1">
    <citation type="submission" date="2013-10" db="EMBL/GenBank/DDBJ databases">
        <title>Genomic analysis of the causative agents of coccidiosis in chickens.</title>
        <authorList>
            <person name="Reid A.J."/>
            <person name="Blake D."/>
            <person name="Billington K."/>
            <person name="Browne H."/>
            <person name="Dunn M."/>
            <person name="Hung S."/>
            <person name="Kawahara F."/>
            <person name="Miranda-Saavedra D."/>
            <person name="Mourier T."/>
            <person name="Nagra H."/>
            <person name="Otto T.D."/>
            <person name="Rawlings N."/>
            <person name="Sanchez A."/>
            <person name="Sanders M."/>
            <person name="Subramaniam C."/>
            <person name="Tay Y."/>
            <person name="Dear P."/>
            <person name="Doerig C."/>
            <person name="Gruber A."/>
            <person name="Parkinson J."/>
            <person name="Shirley M."/>
            <person name="Wan K.L."/>
            <person name="Berriman M."/>
            <person name="Tomley F."/>
            <person name="Pain A."/>
        </authorList>
    </citation>
    <scope>NUCLEOTIDE SEQUENCE</scope>
    <source>
        <strain evidence="8">Houghton</strain>
    </source>
</reference>
<dbReference type="CDD" id="cd15571">
    <property type="entry name" value="ePHD"/>
    <property type="match status" value="1"/>
</dbReference>
<keyword evidence="3" id="KW-0862">Zinc</keyword>
<evidence type="ECO:0000259" key="7">
    <source>
        <dbReference type="PROSITE" id="PS51805"/>
    </source>
</evidence>
<keyword evidence="2 4" id="KW-0863">Zinc-finger</keyword>
<gene>
    <name evidence="8" type="ORF">EAH_00040550</name>
</gene>
<keyword evidence="1" id="KW-0479">Metal-binding</keyword>
<evidence type="ECO:0000313" key="8">
    <source>
        <dbReference type="EMBL" id="CDI83589.1"/>
    </source>
</evidence>
<evidence type="ECO:0000313" key="9">
    <source>
        <dbReference type="Proteomes" id="UP000018050"/>
    </source>
</evidence>
<proteinExistence type="predicted"/>
<evidence type="ECO:0000256" key="3">
    <source>
        <dbReference type="ARBA" id="ARBA00022833"/>
    </source>
</evidence>
<dbReference type="OrthoDB" id="347235at2759"/>
<reference evidence="8" key="2">
    <citation type="submission" date="2013-10" db="EMBL/GenBank/DDBJ databases">
        <authorList>
            <person name="Aslett M."/>
        </authorList>
    </citation>
    <scope>NUCLEOTIDE SEQUENCE</scope>
    <source>
        <strain evidence="8">Houghton</strain>
    </source>
</reference>
<dbReference type="SMART" id="SM00249">
    <property type="entry name" value="PHD"/>
    <property type="match status" value="2"/>
</dbReference>
<dbReference type="PANTHER" id="PTHR13793:SF107">
    <property type="entry name" value="BROMODOMAIN-CONTAINING PROTEIN HOMOLOG"/>
    <property type="match status" value="1"/>
</dbReference>
<dbReference type="InterPro" id="IPR011011">
    <property type="entry name" value="Znf_FYVE_PHD"/>
</dbReference>
<accession>U6GYK4</accession>
<dbReference type="GO" id="GO:0006357">
    <property type="term" value="P:regulation of transcription by RNA polymerase II"/>
    <property type="evidence" value="ECO:0007669"/>
    <property type="project" value="TreeGrafter"/>
</dbReference>
<dbReference type="Pfam" id="PF00628">
    <property type="entry name" value="PHD"/>
    <property type="match status" value="1"/>
</dbReference>
<dbReference type="InterPro" id="IPR019787">
    <property type="entry name" value="Znf_PHD-finger"/>
</dbReference>
<dbReference type="Pfam" id="PF13832">
    <property type="entry name" value="zf-HC5HC2H_2"/>
    <property type="match status" value="1"/>
</dbReference>
<dbReference type="EMBL" id="HG673442">
    <property type="protein sequence ID" value="CDI83589.1"/>
    <property type="molecule type" value="Genomic_DNA"/>
</dbReference>
<evidence type="ECO:0000259" key="6">
    <source>
        <dbReference type="PROSITE" id="PS50016"/>
    </source>
</evidence>
<evidence type="ECO:0000256" key="5">
    <source>
        <dbReference type="SAM" id="MobiDB-lite"/>
    </source>
</evidence>
<name>U6GYK4_EIMAC</name>
<evidence type="ECO:0000256" key="2">
    <source>
        <dbReference type="ARBA" id="ARBA00022771"/>
    </source>
</evidence>
<dbReference type="InterPro" id="IPR034732">
    <property type="entry name" value="EPHD"/>
</dbReference>
<dbReference type="CDD" id="cd15492">
    <property type="entry name" value="PHD_BRPF_JADE_like"/>
    <property type="match status" value="1"/>
</dbReference>
<organism evidence="8 9">
    <name type="scientific">Eimeria acervulina</name>
    <name type="common">Coccidian parasite</name>
    <dbReference type="NCBI Taxonomy" id="5801"/>
    <lineage>
        <taxon>Eukaryota</taxon>
        <taxon>Sar</taxon>
        <taxon>Alveolata</taxon>
        <taxon>Apicomplexa</taxon>
        <taxon>Conoidasida</taxon>
        <taxon>Coccidia</taxon>
        <taxon>Eucoccidiorida</taxon>
        <taxon>Eimeriorina</taxon>
        <taxon>Eimeriidae</taxon>
        <taxon>Eimeria</taxon>
    </lineage>
</organism>